<evidence type="ECO:0000313" key="13">
    <source>
        <dbReference type="EMBL" id="PTW62273.1"/>
    </source>
</evidence>
<dbReference type="RefSeq" id="WP_107987866.1">
    <property type="nucleotide sequence ID" value="NZ_QAYG01000001.1"/>
</dbReference>
<dbReference type="InterPro" id="IPR007507">
    <property type="entry name" value="Glycos_transf_N"/>
</dbReference>
<evidence type="ECO:0000256" key="1">
    <source>
        <dbReference type="ARBA" id="ARBA00003394"/>
    </source>
</evidence>
<evidence type="ECO:0000256" key="4">
    <source>
        <dbReference type="ARBA" id="ARBA00012621"/>
    </source>
</evidence>
<dbReference type="EMBL" id="QAYG01000001">
    <property type="protein sequence ID" value="PTW62273.1"/>
    <property type="molecule type" value="Genomic_DNA"/>
</dbReference>
<feature type="active site" description="Proton acceptor" evidence="9">
    <location>
        <position position="67"/>
    </location>
</feature>
<gene>
    <name evidence="13" type="ORF">C8N35_101313</name>
</gene>
<dbReference type="OrthoDB" id="9789797at2"/>
<dbReference type="GO" id="GO:0043842">
    <property type="term" value="F:Kdo transferase activity"/>
    <property type="evidence" value="ECO:0007669"/>
    <property type="project" value="UniProtKB-EC"/>
</dbReference>
<evidence type="ECO:0000259" key="12">
    <source>
        <dbReference type="Pfam" id="PF04413"/>
    </source>
</evidence>
<keyword evidence="14" id="KW-1185">Reference proteome</keyword>
<dbReference type="InterPro" id="IPR039901">
    <property type="entry name" value="Kdotransferase"/>
</dbReference>
<dbReference type="GO" id="GO:0005886">
    <property type="term" value="C:plasma membrane"/>
    <property type="evidence" value="ECO:0007669"/>
    <property type="project" value="UniProtKB-SubCell"/>
</dbReference>
<dbReference type="PANTHER" id="PTHR42755:SF1">
    <property type="entry name" value="3-DEOXY-D-MANNO-OCTULOSONIC ACID TRANSFERASE, MITOCHONDRIAL-RELATED"/>
    <property type="match status" value="1"/>
</dbReference>
<accession>A0A2T5VEU6</accession>
<comment type="similarity">
    <text evidence="3">Belongs to the glycosyltransferase group 1 family. Glycosyltransferase 30 subfamily.</text>
</comment>
<dbReference type="AlphaFoldDB" id="A0A2T5VEU6"/>
<comment type="catalytic activity">
    <reaction evidence="8 11">
        <text>lipid IVA (E. coli) + CMP-3-deoxy-beta-D-manno-octulosonate = alpha-Kdo-(2-&gt;6)-lipid IVA (E. coli) + CMP + H(+)</text>
        <dbReference type="Rhea" id="RHEA:28066"/>
        <dbReference type="ChEBI" id="CHEBI:15378"/>
        <dbReference type="ChEBI" id="CHEBI:58603"/>
        <dbReference type="ChEBI" id="CHEBI:60364"/>
        <dbReference type="ChEBI" id="CHEBI:60377"/>
        <dbReference type="ChEBI" id="CHEBI:85987"/>
        <dbReference type="EC" id="2.4.99.12"/>
    </reaction>
</comment>
<keyword evidence="11" id="KW-0448">Lipopolysaccharide biosynthesis</keyword>
<name>A0A2T5VEU6_9HYPH</name>
<evidence type="ECO:0000256" key="8">
    <source>
        <dbReference type="ARBA" id="ARBA00049183"/>
    </source>
</evidence>
<evidence type="ECO:0000256" key="7">
    <source>
        <dbReference type="ARBA" id="ARBA00031445"/>
    </source>
</evidence>
<evidence type="ECO:0000256" key="9">
    <source>
        <dbReference type="PIRSR" id="PIRSR639901-1"/>
    </source>
</evidence>
<sequence>MAEAGSALLTTYRLAGRLSVPALGLLYARRVRAGKEDPARRGERFGHSGLTPGPGSHVWVHAASVGETNAVLPLIEWIVGQGYDVVLTTGTVTSARLAAERLPEGAVHQFVPYDVAPLVSRFLETWRPKLAIMVESEIWPATFSELASRHIPTVVVNGRMSERSCRGWARLGAGARAIFGCITLCLAQSEADARRYAMLGARTVRSTGNLKFDVPPLPFDEAARTALATEIGARPVWIAASTHPGEEEMLADVHRALRPEVEDLLLISVPRHPERGREVAEIFARAGHDVSLRSRGEAIRRGSNVYVADTIGELGLFYRLASLAFIGGSLVPHGGQNPIEPAQIGCVVLSGPHVRNFSGIYRSLGEAGGARIVKDGDSLRTELATLLDDDAAAAHLARAAHDCALSGQGALAAVKSALESELARLMD</sequence>
<evidence type="ECO:0000256" key="5">
    <source>
        <dbReference type="ARBA" id="ARBA00019077"/>
    </source>
</evidence>
<evidence type="ECO:0000256" key="10">
    <source>
        <dbReference type="PIRSR" id="PIRSR639901-2"/>
    </source>
</evidence>
<evidence type="ECO:0000256" key="2">
    <source>
        <dbReference type="ARBA" id="ARBA00004713"/>
    </source>
</evidence>
<dbReference type="PANTHER" id="PTHR42755">
    <property type="entry name" value="3-DEOXY-MANNO-OCTULOSONATE CYTIDYLYLTRANSFERASE"/>
    <property type="match status" value="1"/>
</dbReference>
<dbReference type="Gene3D" id="3.40.50.2000">
    <property type="entry name" value="Glycogen Phosphorylase B"/>
    <property type="match status" value="1"/>
</dbReference>
<feature type="domain" description="3-deoxy-D-manno-octulosonic-acid transferase N-terminal" evidence="12">
    <location>
        <begin position="41"/>
        <end position="214"/>
    </location>
</feature>
<dbReference type="Gene3D" id="3.40.50.11720">
    <property type="entry name" value="3-Deoxy-D-manno-octulosonic-acid transferase, N-terminal domain"/>
    <property type="match status" value="1"/>
</dbReference>
<dbReference type="EC" id="2.4.99.12" evidence="4 11"/>
<comment type="caution">
    <text evidence="13">The sequence shown here is derived from an EMBL/GenBank/DDBJ whole genome shotgun (WGS) entry which is preliminary data.</text>
</comment>
<comment type="subcellular location">
    <subcellularLocation>
        <location evidence="11">Cell membrane</location>
    </subcellularLocation>
</comment>
<comment type="function">
    <text evidence="1 11">Involved in lipopolysaccharide (LPS) biosynthesis. Catalyzes the transfer of 3-deoxy-D-manno-octulosonate (Kdo) residue(s) from CMP-Kdo to lipid IV(A), the tetraacyldisaccharide-1,4'-bisphosphate precursor of lipid A.</text>
</comment>
<proteinExistence type="inferred from homology"/>
<feature type="site" description="Transition state stabilizer" evidence="10">
    <location>
        <position position="135"/>
    </location>
</feature>
<evidence type="ECO:0000256" key="3">
    <source>
        <dbReference type="ARBA" id="ARBA00006380"/>
    </source>
</evidence>
<protein>
    <recommendedName>
        <fullName evidence="5 11">3-deoxy-D-manno-octulosonic acid transferase</fullName>
        <shortName evidence="11">Kdo transferase</shortName>
        <ecNumber evidence="4 11">2.4.99.12</ecNumber>
    </recommendedName>
    <alternativeName>
        <fullName evidence="7 11">Lipid IV(A) 3-deoxy-D-manno-octulosonic acid transferase</fullName>
    </alternativeName>
</protein>
<keyword evidence="6 11" id="KW-0808">Transferase</keyword>
<dbReference type="GO" id="GO:0009244">
    <property type="term" value="P:lipopolysaccharide core region biosynthetic process"/>
    <property type="evidence" value="ECO:0007669"/>
    <property type="project" value="UniProtKB-UniRule"/>
</dbReference>
<feature type="site" description="Transition state stabilizer" evidence="10">
    <location>
        <position position="211"/>
    </location>
</feature>
<evidence type="ECO:0000313" key="14">
    <source>
        <dbReference type="Proteomes" id="UP000244081"/>
    </source>
</evidence>
<dbReference type="InterPro" id="IPR038107">
    <property type="entry name" value="Glycos_transf_N_sf"/>
</dbReference>
<dbReference type="Proteomes" id="UP000244081">
    <property type="component" value="Unassembled WGS sequence"/>
</dbReference>
<dbReference type="UniPathway" id="UPA00958"/>
<keyword evidence="11" id="KW-0472">Membrane</keyword>
<dbReference type="GO" id="GO:0009245">
    <property type="term" value="P:lipid A biosynthetic process"/>
    <property type="evidence" value="ECO:0007669"/>
    <property type="project" value="TreeGrafter"/>
</dbReference>
<comment type="pathway">
    <text evidence="2 11">Bacterial outer membrane biogenesis; LPS core biosynthesis.</text>
</comment>
<reference evidence="13 14" key="1">
    <citation type="submission" date="2018-04" db="EMBL/GenBank/DDBJ databases">
        <title>Genomic Encyclopedia of Archaeal and Bacterial Type Strains, Phase II (KMG-II): from individual species to whole genera.</title>
        <authorList>
            <person name="Goeker M."/>
        </authorList>
    </citation>
    <scope>NUCLEOTIDE SEQUENCE [LARGE SCALE GENOMIC DNA]</scope>
    <source>
        <strain evidence="13 14">DSM 23382</strain>
    </source>
</reference>
<evidence type="ECO:0000256" key="11">
    <source>
        <dbReference type="RuleBase" id="RU365103"/>
    </source>
</evidence>
<dbReference type="Pfam" id="PF04413">
    <property type="entry name" value="Glycos_transf_N"/>
    <property type="match status" value="1"/>
</dbReference>
<dbReference type="SUPFAM" id="SSF53756">
    <property type="entry name" value="UDP-Glycosyltransferase/glycogen phosphorylase"/>
    <property type="match status" value="1"/>
</dbReference>
<organism evidence="13 14">
    <name type="scientific">Breoghania corrubedonensis</name>
    <dbReference type="NCBI Taxonomy" id="665038"/>
    <lineage>
        <taxon>Bacteria</taxon>
        <taxon>Pseudomonadati</taxon>
        <taxon>Pseudomonadota</taxon>
        <taxon>Alphaproteobacteria</taxon>
        <taxon>Hyphomicrobiales</taxon>
        <taxon>Stappiaceae</taxon>
        <taxon>Breoghania</taxon>
    </lineage>
</organism>
<dbReference type="FunFam" id="3.40.50.2000:FF:000032">
    <property type="entry name" value="3-deoxy-D-manno-octulosonic acid transferase"/>
    <property type="match status" value="1"/>
</dbReference>
<keyword evidence="11" id="KW-1003">Cell membrane</keyword>
<evidence type="ECO:0000256" key="6">
    <source>
        <dbReference type="ARBA" id="ARBA00022679"/>
    </source>
</evidence>